<name>Q5SGE6_ECOLX</name>
<proteinExistence type="predicted"/>
<keyword evidence="1" id="KW-0732">Signal</keyword>
<dbReference type="EMBL" id="LN870271">
    <property type="protein sequence ID" value="CRZ21503.1"/>
    <property type="molecule type" value="Genomic_DNA"/>
</dbReference>
<evidence type="ECO:0000256" key="1">
    <source>
        <dbReference type="SAM" id="SignalP"/>
    </source>
</evidence>
<evidence type="ECO:0000313" key="3">
    <source>
        <dbReference type="EMBL" id="CRZ21503.1"/>
    </source>
</evidence>
<sequence length="361" mass="40322">MNKILFIFTLFFSSVLFTFAVSADKIPGDENITNIFGPRDRNESSPKHNILNDYITAYSESHTLYDRMIFLCLSSQNTLNGACPTSENPSSSSVSGETNITLQFTEKRSLIKRELQIKGYKRLLFKGANCPSYLTLNSAHYTCNRNSASGASLYLYIPAGELKNLPFGGIWDATLKLRVKRRYDQTYGTYTINITVKLTDKGNIQIWLPQFKSDARVDLNLRPTGGGTYIGRNSVDMCFYDGYSTNSSSLELRFQDNNPKSDGKFYLRKINDDTKEIAYTLSLLLAGKSLTPTNGTSLNIADAASLEINWNRITAVTMPEISVPVLCWPGRLQLDAKVENPEAGQYMGNINITFTPSSQTL</sequence>
<organism evidence="2">
    <name type="scientific">Escherichia coli</name>
    <dbReference type="NCBI Taxonomy" id="562"/>
    <lineage>
        <taxon>Bacteria</taxon>
        <taxon>Pseudomonadati</taxon>
        <taxon>Pseudomonadota</taxon>
        <taxon>Gammaproteobacteria</taxon>
        <taxon>Enterobacterales</taxon>
        <taxon>Enterobacteriaceae</taxon>
        <taxon>Escherichia</taxon>
    </lineage>
</organism>
<dbReference type="Gene3D" id="2.60.40.2520">
    <property type="entry name" value="CFA/I fimbrial subunit E, adhesin domain"/>
    <property type="match status" value="1"/>
</dbReference>
<reference evidence="3" key="3">
    <citation type="submission" date="2015-07" db="EMBL/GenBank/DDBJ databases">
        <title>Colonization factor diversity and phylogenetic characteristics and distribution of Enterotoxigenic E. coli strains isolated from patients in Kenya.</title>
        <authorList>
            <person name="Njoroge S.M."/>
            <person name="Boinett C.J."/>
            <person name="Made L.F."/>
            <person name="Ouko T.T."/>
            <person name="Fevre E.M."/>
            <person name="Thomson N.R."/>
            <person name="Kariuki S."/>
        </authorList>
    </citation>
    <scope>NUCLEOTIDE SEQUENCE</scope>
    <source>
        <strain evidence="3">ETEC ESEI_235</strain>
    </source>
</reference>
<dbReference type="InterPro" id="IPR043037">
    <property type="entry name" value="CfaE_adhesin"/>
</dbReference>
<dbReference type="Gene3D" id="2.60.40.2040">
    <property type="entry name" value="CFA/I fimbrial subunit E, pilin domain"/>
    <property type="match status" value="1"/>
</dbReference>
<dbReference type="EMBL" id="AY283611">
    <property type="protein sequence ID" value="AAQ20108.1"/>
    <property type="molecule type" value="Genomic_DNA"/>
</dbReference>
<accession>Q5SGE6</accession>
<dbReference type="InterPro" id="IPR010888">
    <property type="entry name" value="CblD"/>
</dbReference>
<dbReference type="Pfam" id="PF07434">
    <property type="entry name" value="CblD"/>
    <property type="match status" value="1"/>
</dbReference>
<reference evidence="3" key="2">
    <citation type="submission" date="2015-06" db="EMBL/GenBank/DDBJ databases">
        <authorList>
            <consortium name="Pathogen Informatics"/>
        </authorList>
    </citation>
    <scope>NUCLEOTIDE SEQUENCE</scope>
    <source>
        <strain evidence="3">ETEC ESEI_235</strain>
    </source>
</reference>
<reference evidence="2" key="1">
    <citation type="journal article" date="2004" name="Infect. Immun.">
        <title>Evolutionary and functional relationships of colonization factor antigen i and other class 5 adhesive fimbriae of enterotoxigenic Escherichia coli.</title>
        <authorList>
            <person name="Anantha R.P."/>
            <person name="McVeigh A.L."/>
            <person name="Lee L.H."/>
            <person name="Agnew M.K."/>
            <person name="Cassels F.J."/>
            <person name="Scott D.A."/>
            <person name="Whittam T.S."/>
            <person name="Savarino S.J."/>
        </authorList>
    </citation>
    <scope>NUCLEOTIDE SEQUENCE</scope>
    <source>
        <strain evidence="2">WS3294A</strain>
    </source>
</reference>
<feature type="signal peptide" evidence="1">
    <location>
        <begin position="1"/>
        <end position="23"/>
    </location>
</feature>
<dbReference type="RefSeq" id="WP_001033659.1">
    <property type="nucleotide sequence ID" value="NZ_CP024662.1"/>
</dbReference>
<feature type="chain" id="PRO_5007706816" evidence="1">
    <location>
        <begin position="24"/>
        <end position="361"/>
    </location>
</feature>
<dbReference type="AlphaFoldDB" id="Q5SGE6"/>
<protein>
    <submittedName>
        <fullName evidence="2">CS14 minor fimbrial subunit</fullName>
    </submittedName>
</protein>
<evidence type="ECO:0000313" key="2">
    <source>
        <dbReference type="EMBL" id="AAQ20108.1"/>
    </source>
</evidence>
<gene>
    <name evidence="2" type="primary">csuD</name>
</gene>